<gene>
    <name evidence="3" type="ORF">QJ521_09290</name>
</gene>
<accession>A0AAW6U722</accession>
<dbReference type="AlphaFoldDB" id="A0AAW6U722"/>
<evidence type="ECO:0000313" key="3">
    <source>
        <dbReference type="EMBL" id="MDI6453758.1"/>
    </source>
</evidence>
<dbReference type="Pfam" id="PF01593">
    <property type="entry name" value="Amino_oxidase"/>
    <property type="match status" value="1"/>
</dbReference>
<keyword evidence="1" id="KW-1133">Transmembrane helix</keyword>
<comment type="caution">
    <text evidence="3">The sequence shown here is derived from an EMBL/GenBank/DDBJ whole genome shotgun (WGS) entry which is preliminary data.</text>
</comment>
<proteinExistence type="predicted"/>
<dbReference type="GO" id="GO:0016491">
    <property type="term" value="F:oxidoreductase activity"/>
    <property type="evidence" value="ECO:0007669"/>
    <property type="project" value="InterPro"/>
</dbReference>
<dbReference type="Proteomes" id="UP001431532">
    <property type="component" value="Unassembled WGS sequence"/>
</dbReference>
<keyword evidence="1" id="KW-0472">Membrane</keyword>
<evidence type="ECO:0000313" key="4">
    <source>
        <dbReference type="Proteomes" id="UP001431532"/>
    </source>
</evidence>
<evidence type="ECO:0000256" key="1">
    <source>
        <dbReference type="SAM" id="Phobius"/>
    </source>
</evidence>
<dbReference type="RefSeq" id="WP_282840209.1">
    <property type="nucleotide sequence ID" value="NZ_JASCXW010000056.1"/>
</dbReference>
<name>A0AAW6U722_9MOLU</name>
<dbReference type="PANTHER" id="PTHR43734:SF4">
    <property type="entry name" value="AMINE OXIDASE DOMAIN-CONTAINING PROTEIN"/>
    <property type="match status" value="1"/>
</dbReference>
<feature type="transmembrane region" description="Helical" evidence="1">
    <location>
        <begin position="12"/>
        <end position="31"/>
    </location>
</feature>
<reference evidence="3" key="1">
    <citation type="submission" date="2023-05" db="EMBL/GenBank/DDBJ databases">
        <title>Mariniplasma microaerophilum sp. nov., a novel anaerobic mollicute isolated from terrestrial mud volcano, Taman Peninsula, Russia.</title>
        <authorList>
            <person name="Khomyakova M.A."/>
            <person name="Merkel A.Y."/>
            <person name="Slobodkin A.I."/>
        </authorList>
    </citation>
    <scope>NUCLEOTIDE SEQUENCE</scope>
    <source>
        <strain evidence="3">M4Ah</strain>
    </source>
</reference>
<evidence type="ECO:0000259" key="2">
    <source>
        <dbReference type="Pfam" id="PF01593"/>
    </source>
</evidence>
<sequence length="527" mass="60262">MNTIEQRQIEKIDIVVIGAGISGLVATAYLAKNKRNARLYEKNQSLGGLVGTFERQGFYFDHGARAFENSGILFPMLKNLNISFDYVKNPVKLGIGTDFVDVTTKDSLESYQNLLIKYFPEEKKAIEQIIKEIDHITKLIEVVYEIDNPLFYEGRYKMNYLLKTLLPWLKRFKNAQKESKSYLVSVIDYLYKYTSNQALIDIITQHFFEESSAYFTLSYFGLYKDYLYPKKGTKTLAQVLKDAILKNDGEITTNKTVVNINPIAKLVTFKDGSEVTYNQLIWASDQYTLYQLIENYPRKDFKVQKELLSNSHTNESIFTLSLGLNLNKELFEGTFGCHAFYTPSTLGLKSMTSWKDAKDLDLWVKKYLNLTTYEVSIPVLRDASLAPENQTGVIISTLFDYDLTKHYADNGELIRLKTLMTNEILKVMNEYLKLDLTSYIKVIDIATPLTIESFNSSYKGSITGWALSNQKMPVYTELKDIRKSVLTKIKDIYQCGQWAFAPAGVPTAILTGKLVADQVLKKKGVKR</sequence>
<keyword evidence="1" id="KW-0812">Transmembrane</keyword>
<organism evidence="3 4">
    <name type="scientific">Peloplasma aerotolerans</name>
    <dbReference type="NCBI Taxonomy" id="3044389"/>
    <lineage>
        <taxon>Bacteria</taxon>
        <taxon>Bacillati</taxon>
        <taxon>Mycoplasmatota</taxon>
        <taxon>Mollicutes</taxon>
        <taxon>Acholeplasmatales</taxon>
        <taxon>Acholeplasmataceae</taxon>
        <taxon>Peloplasma</taxon>
    </lineage>
</organism>
<dbReference type="SUPFAM" id="SSF51905">
    <property type="entry name" value="FAD/NAD(P)-binding domain"/>
    <property type="match status" value="1"/>
</dbReference>
<dbReference type="PANTHER" id="PTHR43734">
    <property type="entry name" value="PHYTOENE DESATURASE"/>
    <property type="match status" value="1"/>
</dbReference>
<feature type="domain" description="Amine oxidase" evidence="2">
    <location>
        <begin position="21"/>
        <end position="298"/>
    </location>
</feature>
<keyword evidence="4" id="KW-1185">Reference proteome</keyword>
<dbReference type="InterPro" id="IPR036188">
    <property type="entry name" value="FAD/NAD-bd_sf"/>
</dbReference>
<dbReference type="Gene3D" id="3.50.50.60">
    <property type="entry name" value="FAD/NAD(P)-binding domain"/>
    <property type="match status" value="2"/>
</dbReference>
<dbReference type="InterPro" id="IPR002937">
    <property type="entry name" value="Amino_oxidase"/>
</dbReference>
<protein>
    <submittedName>
        <fullName evidence="3">NAD(P)/FAD-dependent oxidoreductase</fullName>
    </submittedName>
</protein>
<dbReference type="EMBL" id="JASCXW010000056">
    <property type="protein sequence ID" value="MDI6453758.1"/>
    <property type="molecule type" value="Genomic_DNA"/>
</dbReference>